<evidence type="ECO:0000259" key="5">
    <source>
        <dbReference type="Pfam" id="PF00535"/>
    </source>
</evidence>
<keyword evidence="4" id="KW-0472">Membrane</keyword>
<keyword evidence="4" id="KW-1133">Transmembrane helix</keyword>
<sequence length="343" mass="39411">MKLSLLVPCFNEEKSIEACIQSCLLQIRKFDEIVFVDDCSTDGTPDILAAHATLGHIITKRTESNTGNKSTAQEFGLRFVTGDVVVTTDADTVLDSHFTEEIEKSFLKEEVVAVAGHVKSLDYNWLTLCRAFDYAIGQHINKLAQSYVNYIFIMPGAASAFRADLFREYVGFDHDTITEDLDFTYKLHEENFKIIYNDKAVSYTEDPTTLSSYVNQIRRWFGGGWQNLMKHFDVAFTSPVRAFELSLIYTEGFIFSFLIFILPIINFTFTLWLLLIYFGVTSMFGMWAAWKEKRPMLALVAFPYVVLLYVNAYIYLEQFVKVVVFSHKNLTWFKPDRVGINSQ</sequence>
<accession>A0A0G1W0G3</accession>
<dbReference type="Pfam" id="PF00535">
    <property type="entry name" value="Glycos_transf_2"/>
    <property type="match status" value="1"/>
</dbReference>
<keyword evidence="3 6" id="KW-0808">Transferase</keyword>
<evidence type="ECO:0000256" key="4">
    <source>
        <dbReference type="SAM" id="Phobius"/>
    </source>
</evidence>
<evidence type="ECO:0000256" key="1">
    <source>
        <dbReference type="ARBA" id="ARBA00006739"/>
    </source>
</evidence>
<dbReference type="Gene3D" id="3.90.550.10">
    <property type="entry name" value="Spore Coat Polysaccharide Biosynthesis Protein SpsA, Chain A"/>
    <property type="match status" value="1"/>
</dbReference>
<reference evidence="6 7" key="1">
    <citation type="journal article" date="2015" name="Nature">
        <title>rRNA introns, odd ribosomes, and small enigmatic genomes across a large radiation of phyla.</title>
        <authorList>
            <person name="Brown C.T."/>
            <person name="Hug L.A."/>
            <person name="Thomas B.C."/>
            <person name="Sharon I."/>
            <person name="Castelle C.J."/>
            <person name="Singh A."/>
            <person name="Wilkins M.J."/>
            <person name="Williams K.H."/>
            <person name="Banfield J.F."/>
        </authorList>
    </citation>
    <scope>NUCLEOTIDE SEQUENCE [LARGE SCALE GENOMIC DNA]</scope>
</reference>
<evidence type="ECO:0000256" key="2">
    <source>
        <dbReference type="ARBA" id="ARBA00022676"/>
    </source>
</evidence>
<dbReference type="CDD" id="cd06423">
    <property type="entry name" value="CESA_like"/>
    <property type="match status" value="1"/>
</dbReference>
<keyword evidence="2" id="KW-0328">Glycosyltransferase</keyword>
<proteinExistence type="inferred from homology"/>
<evidence type="ECO:0000313" key="6">
    <source>
        <dbReference type="EMBL" id="KKU75795.1"/>
    </source>
</evidence>
<name>A0A0G1W0G3_9BACT</name>
<dbReference type="InterPro" id="IPR029044">
    <property type="entry name" value="Nucleotide-diphossugar_trans"/>
</dbReference>
<dbReference type="SUPFAM" id="SSF53448">
    <property type="entry name" value="Nucleotide-diphospho-sugar transferases"/>
    <property type="match status" value="1"/>
</dbReference>
<feature type="domain" description="Glycosyltransferase 2-like" evidence="5">
    <location>
        <begin position="4"/>
        <end position="165"/>
    </location>
</feature>
<keyword evidence="4" id="KW-0812">Transmembrane</keyword>
<comment type="caution">
    <text evidence="6">The sequence shown here is derived from an EMBL/GenBank/DDBJ whole genome shotgun (WGS) entry which is preliminary data.</text>
</comment>
<dbReference type="EMBL" id="LCOJ01000004">
    <property type="protein sequence ID" value="KKU75795.1"/>
    <property type="molecule type" value="Genomic_DNA"/>
</dbReference>
<dbReference type="PANTHER" id="PTHR43630:SF1">
    <property type="entry name" value="POLY-BETA-1,6-N-ACETYL-D-GLUCOSAMINE SYNTHASE"/>
    <property type="match status" value="1"/>
</dbReference>
<evidence type="ECO:0000313" key="7">
    <source>
        <dbReference type="Proteomes" id="UP000034879"/>
    </source>
</evidence>
<dbReference type="AlphaFoldDB" id="A0A0G1W0G3"/>
<dbReference type="InterPro" id="IPR001173">
    <property type="entry name" value="Glyco_trans_2-like"/>
</dbReference>
<gene>
    <name evidence="6" type="ORF">UY01_C0004G0022</name>
</gene>
<dbReference type="GO" id="GO:0016757">
    <property type="term" value="F:glycosyltransferase activity"/>
    <property type="evidence" value="ECO:0007669"/>
    <property type="project" value="UniProtKB-KW"/>
</dbReference>
<dbReference type="PANTHER" id="PTHR43630">
    <property type="entry name" value="POLY-BETA-1,6-N-ACETYL-D-GLUCOSAMINE SYNTHASE"/>
    <property type="match status" value="1"/>
</dbReference>
<comment type="similarity">
    <text evidence="1">Belongs to the glycosyltransferase 2 family.</text>
</comment>
<feature type="transmembrane region" description="Helical" evidence="4">
    <location>
        <begin position="297"/>
        <end position="316"/>
    </location>
</feature>
<feature type="transmembrane region" description="Helical" evidence="4">
    <location>
        <begin position="247"/>
        <end position="265"/>
    </location>
</feature>
<dbReference type="Proteomes" id="UP000034879">
    <property type="component" value="Unassembled WGS sequence"/>
</dbReference>
<organism evidence="6 7">
    <name type="scientific">Candidatus Nomurabacteria bacterium GW2011_GWB1_47_6</name>
    <dbReference type="NCBI Taxonomy" id="1618749"/>
    <lineage>
        <taxon>Bacteria</taxon>
        <taxon>Candidatus Nomuraibacteriota</taxon>
    </lineage>
</organism>
<protein>
    <submittedName>
        <fullName evidence="6">Glycosyl transferase family 2</fullName>
    </submittedName>
</protein>
<evidence type="ECO:0000256" key="3">
    <source>
        <dbReference type="ARBA" id="ARBA00022679"/>
    </source>
</evidence>